<evidence type="ECO:0000313" key="1">
    <source>
        <dbReference type="EMBL" id="VEL33444.1"/>
    </source>
</evidence>
<protein>
    <submittedName>
        <fullName evidence="1">Uncharacterized protein</fullName>
    </submittedName>
</protein>
<evidence type="ECO:0000313" key="2">
    <source>
        <dbReference type="Proteomes" id="UP000784294"/>
    </source>
</evidence>
<reference evidence="1" key="1">
    <citation type="submission" date="2018-11" db="EMBL/GenBank/DDBJ databases">
        <authorList>
            <consortium name="Pathogen Informatics"/>
        </authorList>
    </citation>
    <scope>NUCLEOTIDE SEQUENCE</scope>
</reference>
<dbReference type="EMBL" id="CAAALY010245781">
    <property type="protein sequence ID" value="VEL33444.1"/>
    <property type="molecule type" value="Genomic_DNA"/>
</dbReference>
<comment type="caution">
    <text evidence="1">The sequence shown here is derived from an EMBL/GenBank/DDBJ whole genome shotgun (WGS) entry which is preliminary data.</text>
</comment>
<sequence>MDTDACMSSPVLAVDFFINTKPSGLSDFRAAGRFNDVGISEAAMVAESRPMHLRSSLSTIQSLKIQFCPSASCLLRPPHPPRLPGLGLFPMPSRKLLIWVSSVLQSQFGQVQIFN</sequence>
<dbReference type="AlphaFoldDB" id="A0A448XCB4"/>
<proteinExistence type="predicted"/>
<name>A0A448XCB4_9PLAT</name>
<accession>A0A448XCB4</accession>
<keyword evidence="2" id="KW-1185">Reference proteome</keyword>
<organism evidence="1 2">
    <name type="scientific">Protopolystoma xenopodis</name>
    <dbReference type="NCBI Taxonomy" id="117903"/>
    <lineage>
        <taxon>Eukaryota</taxon>
        <taxon>Metazoa</taxon>
        <taxon>Spiralia</taxon>
        <taxon>Lophotrochozoa</taxon>
        <taxon>Platyhelminthes</taxon>
        <taxon>Monogenea</taxon>
        <taxon>Polyopisthocotylea</taxon>
        <taxon>Polystomatidea</taxon>
        <taxon>Polystomatidae</taxon>
        <taxon>Protopolystoma</taxon>
    </lineage>
</organism>
<gene>
    <name evidence="1" type="ORF">PXEA_LOCUS26884</name>
</gene>
<dbReference type="Proteomes" id="UP000784294">
    <property type="component" value="Unassembled WGS sequence"/>
</dbReference>